<sequence>MRQIKVDIQSDILFTPKSVRFNSLDFKFDKVTEDVSELKIPFSQSDHQLIIFGPGAQLCADFLITRIRGMNFQIRAGEFSTSKIRDLNLENYAYKTEISELKQQVINDTVIEQLQARRTITKQKIISTKPSRVYEISRCCFNEECKMSHGSIIILVVGDDGFQGLRAFAGGENGDLTFKKFGDRQFDAIACVNNESLDWCMEIMFLLGNK</sequence>
<name>V6LYN8_9EUKA</name>
<dbReference type="AlphaFoldDB" id="V6LYN8"/>
<dbReference type="VEuPathDB" id="GiardiaDB:SS50377_27844"/>
<organism evidence="1">
    <name type="scientific">Spironucleus salmonicida</name>
    <dbReference type="NCBI Taxonomy" id="348837"/>
    <lineage>
        <taxon>Eukaryota</taxon>
        <taxon>Metamonada</taxon>
        <taxon>Diplomonadida</taxon>
        <taxon>Hexamitidae</taxon>
        <taxon>Hexamitinae</taxon>
        <taxon>Spironucleus</taxon>
    </lineage>
</organism>
<proteinExistence type="predicted"/>
<dbReference type="Proteomes" id="UP000018208">
    <property type="component" value="Unassembled WGS sequence"/>
</dbReference>
<reference evidence="2" key="2">
    <citation type="submission" date="2020-12" db="EMBL/GenBank/DDBJ databases">
        <title>New Spironucleus salmonicida genome in near-complete chromosomes.</title>
        <authorList>
            <person name="Xu F."/>
            <person name="Kurt Z."/>
            <person name="Jimenez-Gonzalez A."/>
            <person name="Astvaldsson A."/>
            <person name="Andersson J.O."/>
            <person name="Svard S.G."/>
        </authorList>
    </citation>
    <scope>NUCLEOTIDE SEQUENCE</scope>
    <source>
        <strain evidence="2">ATCC 50377</strain>
    </source>
</reference>
<keyword evidence="3" id="KW-1185">Reference proteome</keyword>
<reference evidence="1 2" key="1">
    <citation type="journal article" date="2014" name="PLoS Genet.">
        <title>The Genome of Spironucleus salmonicida Highlights a Fish Pathogen Adapted to Fluctuating Environments.</title>
        <authorList>
            <person name="Xu F."/>
            <person name="Jerlstrom-Hultqvist J."/>
            <person name="Einarsson E."/>
            <person name="Astvaldsson A."/>
            <person name="Svard S.G."/>
            <person name="Andersson J.O."/>
        </authorList>
    </citation>
    <scope>NUCLEOTIDE SEQUENCE</scope>
    <source>
        <strain evidence="2">ATCC 50377</strain>
    </source>
</reference>
<evidence type="ECO:0000313" key="1">
    <source>
        <dbReference type="EMBL" id="EST48841.1"/>
    </source>
</evidence>
<evidence type="ECO:0000313" key="2">
    <source>
        <dbReference type="EMBL" id="KAH0569872.1"/>
    </source>
</evidence>
<accession>V6LYN8</accession>
<dbReference type="EMBL" id="KI545975">
    <property type="protein sequence ID" value="EST48841.1"/>
    <property type="molecule type" value="Genomic_DNA"/>
</dbReference>
<dbReference type="EMBL" id="AUWU02000008">
    <property type="protein sequence ID" value="KAH0569872.1"/>
    <property type="molecule type" value="Genomic_DNA"/>
</dbReference>
<gene>
    <name evidence="1" type="ORF">SS50377_10937</name>
    <name evidence="2" type="ORF">SS50377_27844</name>
</gene>
<protein>
    <submittedName>
        <fullName evidence="1">Uncharacterized protein</fullName>
    </submittedName>
</protein>
<evidence type="ECO:0000313" key="3">
    <source>
        <dbReference type="Proteomes" id="UP000018208"/>
    </source>
</evidence>